<name>X0VK24_9ZZZZ</name>
<feature type="non-terminal residue" evidence="2">
    <location>
        <position position="202"/>
    </location>
</feature>
<comment type="caution">
    <text evidence="2">The sequence shown here is derived from an EMBL/GenBank/DDBJ whole genome shotgun (WGS) entry which is preliminary data.</text>
</comment>
<reference evidence="2" key="1">
    <citation type="journal article" date="2014" name="Front. Microbiol.">
        <title>High frequency of phylogenetically diverse reductive dehalogenase-homologous genes in deep subseafloor sedimentary metagenomes.</title>
        <authorList>
            <person name="Kawai M."/>
            <person name="Futagami T."/>
            <person name="Toyoda A."/>
            <person name="Takaki Y."/>
            <person name="Nishi S."/>
            <person name="Hori S."/>
            <person name="Arai W."/>
            <person name="Tsubouchi T."/>
            <person name="Morono Y."/>
            <person name="Uchiyama I."/>
            <person name="Ito T."/>
            <person name="Fujiyama A."/>
            <person name="Inagaki F."/>
            <person name="Takami H."/>
        </authorList>
    </citation>
    <scope>NUCLEOTIDE SEQUENCE</scope>
    <source>
        <strain evidence="2">Expedition CK06-06</strain>
    </source>
</reference>
<feature type="transmembrane region" description="Helical" evidence="1">
    <location>
        <begin position="111"/>
        <end position="137"/>
    </location>
</feature>
<keyword evidence="1" id="KW-1133">Transmembrane helix</keyword>
<sequence length="202" mass="22739">MSNACSKCSFELREDWNICPECEQPIYEKLKELKRIKAKTKPSEHKITDKIWILTFIAGIIGILALFTPASTTSLSYSGVVLLSMDSWMFGLNIFYEYGVGYDVFFTVNQYILGVDIFSLVVLVIVNIILIVISLLVRKDVSEMPVDIMHIYFAIGLVIGTLIYIIGNEIIFWIFVGDTYWGLTNLGSALIGQYIAALLTVI</sequence>
<protein>
    <submittedName>
        <fullName evidence="2">Uncharacterized protein</fullName>
    </submittedName>
</protein>
<evidence type="ECO:0000313" key="2">
    <source>
        <dbReference type="EMBL" id="GAG12853.1"/>
    </source>
</evidence>
<feature type="transmembrane region" description="Helical" evidence="1">
    <location>
        <begin position="180"/>
        <end position="201"/>
    </location>
</feature>
<gene>
    <name evidence="2" type="ORF">S01H1_37540</name>
</gene>
<feature type="transmembrane region" description="Helical" evidence="1">
    <location>
        <begin position="149"/>
        <end position="174"/>
    </location>
</feature>
<evidence type="ECO:0000256" key="1">
    <source>
        <dbReference type="SAM" id="Phobius"/>
    </source>
</evidence>
<dbReference type="EMBL" id="BARS01023587">
    <property type="protein sequence ID" value="GAG12853.1"/>
    <property type="molecule type" value="Genomic_DNA"/>
</dbReference>
<organism evidence="2">
    <name type="scientific">marine sediment metagenome</name>
    <dbReference type="NCBI Taxonomy" id="412755"/>
    <lineage>
        <taxon>unclassified sequences</taxon>
        <taxon>metagenomes</taxon>
        <taxon>ecological metagenomes</taxon>
    </lineage>
</organism>
<keyword evidence="1" id="KW-0472">Membrane</keyword>
<proteinExistence type="predicted"/>
<feature type="transmembrane region" description="Helical" evidence="1">
    <location>
        <begin position="51"/>
        <end position="68"/>
    </location>
</feature>
<keyword evidence="1" id="KW-0812">Transmembrane</keyword>
<dbReference type="AlphaFoldDB" id="X0VK24"/>
<accession>X0VK24</accession>